<dbReference type="AlphaFoldDB" id="A0A1G8BUJ9"/>
<evidence type="ECO:0000313" key="1">
    <source>
        <dbReference type="EMBL" id="SDH36798.1"/>
    </source>
</evidence>
<reference evidence="2" key="1">
    <citation type="submission" date="2016-10" db="EMBL/GenBank/DDBJ databases">
        <authorList>
            <person name="Varghese N."/>
            <person name="Submissions S."/>
        </authorList>
    </citation>
    <scope>NUCLEOTIDE SEQUENCE [LARGE SCALE GENOMIC DNA]</scope>
    <source>
        <strain evidence="2">DSM 17933</strain>
    </source>
</reference>
<accession>A0A1G8BUJ9</accession>
<sequence length="42" mass="4692">MAWLGLKDTEAYQKFKEMTGETDISQGSKIALIQQATVSRCN</sequence>
<gene>
    <name evidence="1" type="ORF">SAMN05421827_12260</name>
</gene>
<dbReference type="Proteomes" id="UP000199643">
    <property type="component" value="Unassembled WGS sequence"/>
</dbReference>
<dbReference type="STRING" id="405671.SAMN05421827_12260"/>
<proteinExistence type="predicted"/>
<evidence type="ECO:0000313" key="2">
    <source>
        <dbReference type="Proteomes" id="UP000199643"/>
    </source>
</evidence>
<protein>
    <submittedName>
        <fullName evidence="1">Uncharacterized protein</fullName>
    </submittedName>
</protein>
<organism evidence="1 2">
    <name type="scientific">Pedobacter terrae</name>
    <dbReference type="NCBI Taxonomy" id="405671"/>
    <lineage>
        <taxon>Bacteria</taxon>
        <taxon>Pseudomonadati</taxon>
        <taxon>Bacteroidota</taxon>
        <taxon>Sphingobacteriia</taxon>
        <taxon>Sphingobacteriales</taxon>
        <taxon>Sphingobacteriaceae</taxon>
        <taxon>Pedobacter</taxon>
    </lineage>
</organism>
<name>A0A1G8BUJ9_9SPHI</name>
<dbReference type="EMBL" id="FNCH01000022">
    <property type="protein sequence ID" value="SDH36798.1"/>
    <property type="molecule type" value="Genomic_DNA"/>
</dbReference>
<keyword evidence="2" id="KW-1185">Reference proteome</keyword>